<feature type="region of interest" description="Disordered" evidence="1">
    <location>
        <begin position="85"/>
        <end position="110"/>
    </location>
</feature>
<comment type="caution">
    <text evidence="3">The sequence shown here is derived from an EMBL/GenBank/DDBJ whole genome shotgun (WGS) entry which is preliminary data.</text>
</comment>
<keyword evidence="2" id="KW-0732">Signal</keyword>
<dbReference type="Pfam" id="PF13663">
    <property type="entry name" value="DUF4148"/>
    <property type="match status" value="1"/>
</dbReference>
<dbReference type="EMBL" id="JAUJSQ010000010">
    <property type="protein sequence ID" value="MDN7934376.1"/>
    <property type="molecule type" value="Genomic_DNA"/>
</dbReference>
<feature type="chain" id="PRO_5047059344" evidence="2">
    <location>
        <begin position="21"/>
        <end position="110"/>
    </location>
</feature>
<reference evidence="3" key="1">
    <citation type="submission" date="2023-07" db="EMBL/GenBank/DDBJ databases">
        <title>A collection of bacterial strains from the Burkholderia cepacia Research Laboratory and Repository.</title>
        <authorList>
            <person name="Lipuma J."/>
            <person name="Spilker T."/>
            <person name="Caverly L."/>
        </authorList>
    </citation>
    <scope>NUCLEOTIDE SEQUENCE</scope>
    <source>
        <strain evidence="3">AU42020</strain>
    </source>
</reference>
<name>A0ABT8PGW6_9BURK</name>
<sequence>MKFIIVTVAGVAATATVLLAAPAASYAQSSESSHSTLTRAQVRQELFDLESVGYDPIAADDENYPGDIVAAQERLAAKRVAERKHAEPAYGSNGIPVTESGAPAVAAVKQ</sequence>
<dbReference type="InterPro" id="IPR025421">
    <property type="entry name" value="DUF4148"/>
</dbReference>
<feature type="signal peptide" evidence="2">
    <location>
        <begin position="1"/>
        <end position="20"/>
    </location>
</feature>
<accession>A0ABT8PGW6</accession>
<protein>
    <submittedName>
        <fullName evidence="3">DUF4148 domain-containing protein</fullName>
    </submittedName>
</protein>
<proteinExistence type="predicted"/>
<dbReference type="RefSeq" id="WP_174920192.1">
    <property type="nucleotide sequence ID" value="NZ_CABVPT010000004.1"/>
</dbReference>
<organism evidence="3 4">
    <name type="scientific">Burkholderia metallica</name>
    <dbReference type="NCBI Taxonomy" id="488729"/>
    <lineage>
        <taxon>Bacteria</taxon>
        <taxon>Pseudomonadati</taxon>
        <taxon>Pseudomonadota</taxon>
        <taxon>Betaproteobacteria</taxon>
        <taxon>Burkholderiales</taxon>
        <taxon>Burkholderiaceae</taxon>
        <taxon>Burkholderia</taxon>
        <taxon>Burkholderia cepacia complex</taxon>
    </lineage>
</organism>
<evidence type="ECO:0000256" key="2">
    <source>
        <dbReference type="SAM" id="SignalP"/>
    </source>
</evidence>
<keyword evidence="4" id="KW-1185">Reference proteome</keyword>
<gene>
    <name evidence="3" type="ORF">QZM52_24075</name>
</gene>
<evidence type="ECO:0000256" key="1">
    <source>
        <dbReference type="SAM" id="MobiDB-lite"/>
    </source>
</evidence>
<dbReference type="Proteomes" id="UP001171606">
    <property type="component" value="Unassembled WGS sequence"/>
</dbReference>
<evidence type="ECO:0000313" key="3">
    <source>
        <dbReference type="EMBL" id="MDN7934376.1"/>
    </source>
</evidence>
<evidence type="ECO:0000313" key="4">
    <source>
        <dbReference type="Proteomes" id="UP001171606"/>
    </source>
</evidence>